<dbReference type="CDD" id="cd18793">
    <property type="entry name" value="SF2_C_SNF"/>
    <property type="match status" value="1"/>
</dbReference>
<feature type="coiled-coil region" evidence="6">
    <location>
        <begin position="841"/>
        <end position="875"/>
    </location>
</feature>
<evidence type="ECO:0000313" key="12">
    <source>
        <dbReference type="Proteomes" id="UP000594262"/>
    </source>
</evidence>
<evidence type="ECO:0000259" key="9">
    <source>
        <dbReference type="PROSITE" id="PS50089"/>
    </source>
</evidence>
<dbReference type="InterPro" id="IPR019787">
    <property type="entry name" value="Znf_PHD-finger"/>
</dbReference>
<evidence type="ECO:0008006" key="13">
    <source>
        <dbReference type="Google" id="ProtNLM"/>
    </source>
</evidence>
<dbReference type="SMART" id="SM00490">
    <property type="entry name" value="HELICc"/>
    <property type="match status" value="1"/>
</dbReference>
<dbReference type="InterPro" id="IPR027417">
    <property type="entry name" value="P-loop_NTPase"/>
</dbReference>
<feature type="region of interest" description="Disordered" evidence="7">
    <location>
        <begin position="1412"/>
        <end position="1443"/>
    </location>
</feature>
<feature type="compositionally biased region" description="Acidic residues" evidence="7">
    <location>
        <begin position="1423"/>
        <end position="1443"/>
    </location>
</feature>
<reference evidence="11" key="1">
    <citation type="submission" date="2021-01" db="UniProtKB">
        <authorList>
            <consortium name="EnsemblMetazoa"/>
        </authorList>
    </citation>
    <scope>IDENTIFICATION</scope>
</reference>
<dbReference type="PANTHER" id="PTHR45865">
    <property type="entry name" value="E3 UBIQUITIN-PROTEIN LIGASE SHPRH FAMILY MEMBER"/>
    <property type="match status" value="1"/>
</dbReference>
<name>A0A7M5VBY8_9CNID</name>
<organism evidence="11 12">
    <name type="scientific">Clytia hemisphaerica</name>
    <dbReference type="NCBI Taxonomy" id="252671"/>
    <lineage>
        <taxon>Eukaryota</taxon>
        <taxon>Metazoa</taxon>
        <taxon>Cnidaria</taxon>
        <taxon>Hydrozoa</taxon>
        <taxon>Hydroidolina</taxon>
        <taxon>Leptothecata</taxon>
        <taxon>Obeliida</taxon>
        <taxon>Clytiidae</taxon>
        <taxon>Clytia</taxon>
    </lineage>
</organism>
<dbReference type="InterPro" id="IPR001841">
    <property type="entry name" value="Znf_RING"/>
</dbReference>
<dbReference type="InterPro" id="IPR001965">
    <property type="entry name" value="Znf_PHD"/>
</dbReference>
<keyword evidence="1" id="KW-0479">Metal-binding</keyword>
<sequence>MEQHPHPNWYQRKVQLYDNHFLKLEDEENILLGTFCLDGLRTNYLLSQEENDQDALYLKLYEFNEKQKRFKKEKYIFGEVLVSVAYSRYSKNYGVEDIIWKGNLSTKHFVEKTKLEFNFESLDKLGKVRFGVDFTKHTVHICVYLTPTAISPLENVIDEDGVNQQKHSGLKDSLKWVIQYFYPLKDELVQFDTDRPKKKSVEELYKFVQEHSKDHLKDMDDFVLAKYQASNLLPTLRNYQAKAIHWMVCQEKFDHSIGNEEGMHPHWQDVTFVNGEHAYLNVYSGKLVKEFPKPTLFPRGGILADEMGLGKTVEVLALHFNNPRPEQQKLQDKLNDQRKRSLSHDHDYLPLKMLKTGGINDMPVLYVPPSGSTHQASNQKKAKSTAYKNDYQQYIDGTFNPTLCCICSQAVKDERVQCNKCPNIFHLGCSGYGETALEDYDCPHCSMKEMVQSHCTLIVCPDTLQQQWYNEIKMHVKKDTIKYMVYEGVKIHKFLPPKVLAEYDIIITSFNTLRQDFNYVKADDACRRLRHRKRYAVLPCPLLAINFWRMAIDEAQMVEADNTKLAEMCLRISAVHRWCVTGTPFKRGMEDIYGLLLFLGVKPYSDKLWWHRALLDHHQSGDHLPLFDTLAKITWRSCKDDVIDQIRIPKQTEYTTWLQLSAIERHYYQKEFDYQLKQKDDALKFIPNRSVKISDLAKNELNKFLWPLLQLRQASVHPGVVTNGSVNFEKKCVSMDKVLLKLIESNKLECEEAHRKLICALNGLAGIAILKRDHEEAARLYQDAIKSWNRTELKTDSLQKLHTLHNLMDLQETNKLSEETCQGVQWSKLLEEKNVIRNEYMANVNNKMANTNHNFKEYQGELLDAENKLEELGIDWWLEVLDTGEQHEQVKNSFHAKILDEIESVTGHCHIQLSGRSRFMLGMKMVVQEKIDALHEQRSTVLDGLFELVKQPSKEVIQGTAECCLRPAAGIKAPICVFCSLNKEIDYYELCLHANSRESATTAGEATSTGFRGETQLDVFLKFMSNSAQHLRMEQRVVEAGRHQLKYFDKLKKEFNLIRSLYLACHGRVQAIDELEMCISRLRFPTHYEEMTEGFCEARNDIVRLGEVSQTRYALLSDRVTASEELKLKNGQMAYLQNLAKVQEDNNGSNPEPCPICVFPLGSEWAVMTCGHSVCCKCMTTLQKRSNYKRAAIQCPMCRAQSKLTAISIVTAKPAAVKSTDTDRASSDSNDDILDANISVQGNFSTKIEAVVRRILWIQIEQPKAKTLVFSTWTNVLKVISQALSVNNVEFKSLAGAHPKQFERFLTFFKENEICNVLLLPLHSGAKGLNIIEASHLILTEPALNPSDELQAVGRVHRIGQDKETYVHRFFVRDTVEEKMYHLFKPKSTQGENTLENELTVDDVVNLIQKTQDEEGDVFASDSGDDENTTDGEDEGEDDGYFF</sequence>
<dbReference type="InterPro" id="IPR013083">
    <property type="entry name" value="Znf_RING/FYVE/PHD"/>
</dbReference>
<evidence type="ECO:0000256" key="7">
    <source>
        <dbReference type="SAM" id="MobiDB-lite"/>
    </source>
</evidence>
<dbReference type="Pfam" id="PF00176">
    <property type="entry name" value="SNF2-rel_dom"/>
    <property type="match status" value="1"/>
</dbReference>
<keyword evidence="2 5" id="KW-0863">Zinc-finger</keyword>
<dbReference type="PROSITE" id="PS00518">
    <property type="entry name" value="ZF_RING_1"/>
    <property type="match status" value="1"/>
</dbReference>
<feature type="domain" description="PHD-type" evidence="8">
    <location>
        <begin position="401"/>
        <end position="448"/>
    </location>
</feature>
<dbReference type="GO" id="GO:0006974">
    <property type="term" value="P:DNA damage response"/>
    <property type="evidence" value="ECO:0007669"/>
    <property type="project" value="TreeGrafter"/>
</dbReference>
<dbReference type="PROSITE" id="PS51194">
    <property type="entry name" value="HELICASE_CTER"/>
    <property type="match status" value="1"/>
</dbReference>
<dbReference type="CDD" id="cd16569">
    <property type="entry name" value="RING-HC_SHPRH-like"/>
    <property type="match status" value="1"/>
</dbReference>
<dbReference type="SUPFAM" id="SSF57850">
    <property type="entry name" value="RING/U-box"/>
    <property type="match status" value="1"/>
</dbReference>
<dbReference type="GO" id="GO:0008270">
    <property type="term" value="F:zinc ion binding"/>
    <property type="evidence" value="ECO:0007669"/>
    <property type="project" value="UniProtKB-KW"/>
</dbReference>
<dbReference type="GO" id="GO:0005634">
    <property type="term" value="C:nucleus"/>
    <property type="evidence" value="ECO:0007669"/>
    <property type="project" value="TreeGrafter"/>
</dbReference>
<dbReference type="InterPro" id="IPR019786">
    <property type="entry name" value="Zinc_finger_PHD-type_CS"/>
</dbReference>
<dbReference type="SMART" id="SM00487">
    <property type="entry name" value="DEXDc"/>
    <property type="match status" value="1"/>
</dbReference>
<dbReference type="InterPro" id="IPR014001">
    <property type="entry name" value="Helicase_ATP-bd"/>
</dbReference>
<dbReference type="GO" id="GO:0005524">
    <property type="term" value="F:ATP binding"/>
    <property type="evidence" value="ECO:0007669"/>
    <property type="project" value="InterPro"/>
</dbReference>
<keyword evidence="4" id="KW-0862">Zinc</keyword>
<proteinExistence type="predicted"/>
<dbReference type="GO" id="GO:0000209">
    <property type="term" value="P:protein polyubiquitination"/>
    <property type="evidence" value="ECO:0007669"/>
    <property type="project" value="TreeGrafter"/>
</dbReference>
<dbReference type="EnsemblMetazoa" id="CLYHEMT007541.1">
    <property type="protein sequence ID" value="CLYHEMP007541.1"/>
    <property type="gene ID" value="CLYHEMG007541"/>
</dbReference>
<dbReference type="InterPro" id="IPR011011">
    <property type="entry name" value="Znf_FYVE_PHD"/>
</dbReference>
<dbReference type="Gene3D" id="3.40.50.10810">
    <property type="entry name" value="Tandem AAA-ATPase domain"/>
    <property type="match status" value="2"/>
</dbReference>
<evidence type="ECO:0000256" key="1">
    <source>
        <dbReference type="ARBA" id="ARBA00022723"/>
    </source>
</evidence>
<dbReference type="InterPro" id="IPR048686">
    <property type="entry name" value="SHPRH_helical_1st"/>
</dbReference>
<feature type="domain" description="Helicase C-terminal" evidence="10">
    <location>
        <begin position="1250"/>
        <end position="1402"/>
    </location>
</feature>
<evidence type="ECO:0000256" key="2">
    <source>
        <dbReference type="ARBA" id="ARBA00022771"/>
    </source>
</evidence>
<evidence type="ECO:0000313" key="11">
    <source>
        <dbReference type="EnsemblMetazoa" id="CLYHEMP007541.1"/>
    </source>
</evidence>
<dbReference type="Pfam" id="PF00097">
    <property type="entry name" value="zf-C3HC4"/>
    <property type="match status" value="1"/>
</dbReference>
<dbReference type="Pfam" id="PF00271">
    <property type="entry name" value="Helicase_C"/>
    <property type="match status" value="1"/>
</dbReference>
<keyword evidence="3" id="KW-0378">Hydrolase</keyword>
<dbReference type="Pfam" id="PF21324">
    <property type="entry name" value="SHPRH_helical-2nd"/>
    <property type="match status" value="1"/>
</dbReference>
<dbReference type="Proteomes" id="UP000594262">
    <property type="component" value="Unplaced"/>
</dbReference>
<dbReference type="InterPro" id="IPR038718">
    <property type="entry name" value="SNF2-like_sf"/>
</dbReference>
<dbReference type="InterPro" id="IPR052583">
    <property type="entry name" value="ATP-helicase/E3_Ub-Ligase"/>
</dbReference>
<dbReference type="PANTHER" id="PTHR45865:SF1">
    <property type="entry name" value="E3 UBIQUITIN-PROTEIN LIGASE SHPRH"/>
    <property type="match status" value="1"/>
</dbReference>
<dbReference type="FunFam" id="3.40.50.10810:FF:000013">
    <property type="entry name" value="E3 ubiquitin-protein ligase SHPRH isoform X2"/>
    <property type="match status" value="1"/>
</dbReference>
<dbReference type="SMART" id="SM00184">
    <property type="entry name" value="RING"/>
    <property type="match status" value="2"/>
</dbReference>
<dbReference type="SUPFAM" id="SSF52540">
    <property type="entry name" value="P-loop containing nucleoside triphosphate hydrolases"/>
    <property type="match status" value="2"/>
</dbReference>
<protein>
    <recommendedName>
        <fullName evidence="13">E3 ubiquitin-protein ligase SHPRH</fullName>
    </recommendedName>
</protein>
<dbReference type="InterPro" id="IPR048695">
    <property type="entry name" value="SHPRH_helical_2nd"/>
</dbReference>
<dbReference type="InterPro" id="IPR000330">
    <property type="entry name" value="SNF2_N"/>
</dbReference>
<dbReference type="PROSITE" id="PS01359">
    <property type="entry name" value="ZF_PHD_1"/>
    <property type="match status" value="1"/>
</dbReference>
<dbReference type="PROSITE" id="PS50016">
    <property type="entry name" value="ZF_PHD_2"/>
    <property type="match status" value="1"/>
</dbReference>
<dbReference type="Gene3D" id="3.40.50.300">
    <property type="entry name" value="P-loop containing nucleotide triphosphate hydrolases"/>
    <property type="match status" value="1"/>
</dbReference>
<keyword evidence="6" id="KW-0175">Coiled coil</keyword>
<dbReference type="InterPro" id="IPR018957">
    <property type="entry name" value="Znf_C3HC4_RING-type"/>
</dbReference>
<dbReference type="OrthoDB" id="423559at2759"/>
<dbReference type="InterPro" id="IPR001650">
    <property type="entry name" value="Helicase_C-like"/>
</dbReference>
<dbReference type="SUPFAM" id="SSF57903">
    <property type="entry name" value="FYVE/PHD zinc finger"/>
    <property type="match status" value="1"/>
</dbReference>
<evidence type="ECO:0000256" key="5">
    <source>
        <dbReference type="PROSITE-ProRule" id="PRU00175"/>
    </source>
</evidence>
<dbReference type="InterPro" id="IPR017907">
    <property type="entry name" value="Znf_RING_CS"/>
</dbReference>
<dbReference type="Pfam" id="PF21325">
    <property type="entry name" value="SHPRH_helical-1st"/>
    <property type="match status" value="1"/>
</dbReference>
<dbReference type="InterPro" id="IPR049730">
    <property type="entry name" value="SNF2/RAD54-like_C"/>
</dbReference>
<dbReference type="RefSeq" id="XP_066921234.1">
    <property type="nucleotide sequence ID" value="XM_067065133.1"/>
</dbReference>
<dbReference type="SMART" id="SM00249">
    <property type="entry name" value="PHD"/>
    <property type="match status" value="1"/>
</dbReference>
<evidence type="ECO:0000256" key="3">
    <source>
        <dbReference type="ARBA" id="ARBA00022801"/>
    </source>
</evidence>
<feature type="domain" description="RING-type" evidence="9">
    <location>
        <begin position="1154"/>
        <end position="1199"/>
    </location>
</feature>
<evidence type="ECO:0000259" key="8">
    <source>
        <dbReference type="PROSITE" id="PS50016"/>
    </source>
</evidence>
<evidence type="ECO:0000256" key="6">
    <source>
        <dbReference type="SAM" id="Coils"/>
    </source>
</evidence>
<evidence type="ECO:0000259" key="10">
    <source>
        <dbReference type="PROSITE" id="PS51194"/>
    </source>
</evidence>
<dbReference type="GO" id="GO:0016787">
    <property type="term" value="F:hydrolase activity"/>
    <property type="evidence" value="ECO:0007669"/>
    <property type="project" value="UniProtKB-KW"/>
</dbReference>
<dbReference type="PROSITE" id="PS50089">
    <property type="entry name" value="ZF_RING_2"/>
    <property type="match status" value="1"/>
</dbReference>
<accession>A0A7M5VBY8</accession>
<dbReference type="GeneID" id="136808599"/>
<evidence type="ECO:0000256" key="4">
    <source>
        <dbReference type="ARBA" id="ARBA00022833"/>
    </source>
</evidence>
<dbReference type="Gene3D" id="3.30.40.10">
    <property type="entry name" value="Zinc/RING finger domain, C3HC4 (zinc finger)"/>
    <property type="match status" value="2"/>
</dbReference>
<keyword evidence="12" id="KW-1185">Reference proteome</keyword>
<dbReference type="GO" id="GO:0061630">
    <property type="term" value="F:ubiquitin protein ligase activity"/>
    <property type="evidence" value="ECO:0007669"/>
    <property type="project" value="TreeGrafter"/>
</dbReference>